<reference evidence="1" key="2">
    <citation type="journal article" date="2019" name="Genome Biol. Evol.">
        <title>Day and night: Metabolic profiles and evolutionary relationships of six axenic non-marine cyanobacteria.</title>
        <authorList>
            <person name="Will S.E."/>
            <person name="Henke P."/>
            <person name="Boedeker C."/>
            <person name="Huang S."/>
            <person name="Brinkmann H."/>
            <person name="Rohde M."/>
            <person name="Jarek M."/>
            <person name="Friedl T."/>
            <person name="Seufert S."/>
            <person name="Schumacher M."/>
            <person name="Overmann J."/>
            <person name="Neumann-Schaal M."/>
            <person name="Petersen J."/>
        </authorList>
    </citation>
    <scope>NUCLEOTIDE SEQUENCE [LARGE SCALE GENOMIC DNA]</scope>
    <source>
        <strain evidence="1">PCC 7102</strain>
    </source>
</reference>
<protein>
    <submittedName>
        <fullName evidence="1">DeoR family transcriptional regulator</fullName>
    </submittedName>
</protein>
<organism evidence="1 2">
    <name type="scientific">Dulcicalothrix desertica PCC 7102</name>
    <dbReference type="NCBI Taxonomy" id="232991"/>
    <lineage>
        <taxon>Bacteria</taxon>
        <taxon>Bacillati</taxon>
        <taxon>Cyanobacteriota</taxon>
        <taxon>Cyanophyceae</taxon>
        <taxon>Nostocales</taxon>
        <taxon>Calotrichaceae</taxon>
        <taxon>Dulcicalothrix</taxon>
    </lineage>
</organism>
<gene>
    <name evidence="1" type="ORF">DSM106972_063620</name>
</gene>
<evidence type="ECO:0000313" key="2">
    <source>
        <dbReference type="Proteomes" id="UP000271624"/>
    </source>
</evidence>
<accession>A0A3S1AIN1</accession>
<dbReference type="AlphaFoldDB" id="A0A3S1AIN1"/>
<reference evidence="1" key="1">
    <citation type="submission" date="2018-12" db="EMBL/GenBank/DDBJ databases">
        <authorList>
            <person name="Will S."/>
            <person name="Neumann-Schaal M."/>
            <person name="Henke P."/>
        </authorList>
    </citation>
    <scope>NUCLEOTIDE SEQUENCE</scope>
    <source>
        <strain evidence="1">PCC 7102</strain>
    </source>
</reference>
<dbReference type="SUPFAM" id="SSF53474">
    <property type="entry name" value="alpha/beta-Hydrolases"/>
    <property type="match status" value="1"/>
</dbReference>
<dbReference type="InterPro" id="IPR029058">
    <property type="entry name" value="AB_hydrolase_fold"/>
</dbReference>
<name>A0A3S1AIN1_9CYAN</name>
<dbReference type="OrthoDB" id="9780269at2"/>
<dbReference type="Proteomes" id="UP000271624">
    <property type="component" value="Unassembled WGS sequence"/>
</dbReference>
<dbReference type="EMBL" id="RSCL01000018">
    <property type="protein sequence ID" value="RUT01739.1"/>
    <property type="molecule type" value="Genomic_DNA"/>
</dbReference>
<evidence type="ECO:0000313" key="1">
    <source>
        <dbReference type="EMBL" id="RUT01739.1"/>
    </source>
</evidence>
<proteinExistence type="predicted"/>
<keyword evidence="2" id="KW-1185">Reference proteome</keyword>
<sequence length="237" mass="26487">MYKKQAFEVEEQIITVQLGQVKLEGELVIPEDAQGIVVIPSAKSSIKYEHRLRYLAHLLRQAGWATILIHLLTEEEDRLDQRSKHFRCNILHLATRLVGITDWLAENAMTCNLKIGYFGASALGGAALLAAAQRTKVCSVVARSAYTYLIGSDLTYLQAPTLLIVGGEDYPTITMNEDALLQIPAHDKRLEVIPNASHKFEEPGTLEETARLANQWFKHHLQLANSNRTCLQTLSLV</sequence>
<dbReference type="RefSeq" id="WP_127084563.1">
    <property type="nucleotide sequence ID" value="NZ_RSCL01000018.1"/>
</dbReference>
<comment type="caution">
    <text evidence="1">The sequence shown here is derived from an EMBL/GenBank/DDBJ whole genome shotgun (WGS) entry which is preliminary data.</text>
</comment>
<dbReference type="Gene3D" id="3.40.50.1820">
    <property type="entry name" value="alpha/beta hydrolase"/>
    <property type="match status" value="1"/>
</dbReference>